<keyword evidence="2" id="KW-0378">Hydrolase</keyword>
<protein>
    <submittedName>
        <fullName evidence="3">Uncharacterized protein</fullName>
    </submittedName>
</protein>
<sequence>MLEPFKHILQTQRIVLASGSPRRKEVLNNIGLNFEVVPSTYEENLDPANYPNPADFVIDTAAHKVEEVFERLNKDPVKPNFIIGADTVVVFENEIYGKPKSEEHAFEMLRKFCGKSQFVYTGIVLKTQRDTVKFFEKSEVEFGELTDEMIKAYVNTGEPMDKAGGYGIQSIGGTLVKSVRGDYFNIVGFPVYHFCKQLVDLLQKNQND</sequence>
<reference evidence="3 4" key="1">
    <citation type="submission" date="2020-04" db="EMBL/GenBank/DDBJ databases">
        <authorList>
            <person name="Alioto T."/>
            <person name="Alioto T."/>
            <person name="Gomez Garrido J."/>
        </authorList>
    </citation>
    <scope>NUCLEOTIDE SEQUENCE [LARGE SCALE GENOMIC DNA]</scope>
</reference>
<evidence type="ECO:0000256" key="2">
    <source>
        <dbReference type="ARBA" id="ARBA00022801"/>
    </source>
</evidence>
<accession>A0A8S1BXH7</accession>
<evidence type="ECO:0000256" key="1">
    <source>
        <dbReference type="ARBA" id="ARBA00001968"/>
    </source>
</evidence>
<name>A0A8S1BXH7_9INSE</name>
<comment type="caution">
    <text evidence="3">The sequence shown here is derived from an EMBL/GenBank/DDBJ whole genome shotgun (WGS) entry which is preliminary data.</text>
</comment>
<dbReference type="AlphaFoldDB" id="A0A8S1BXH7"/>
<dbReference type="EMBL" id="CADEPI010000003">
    <property type="protein sequence ID" value="CAB3360370.1"/>
    <property type="molecule type" value="Genomic_DNA"/>
</dbReference>
<dbReference type="InterPro" id="IPR029001">
    <property type="entry name" value="ITPase-like_fam"/>
</dbReference>
<proteinExistence type="inferred from homology"/>
<evidence type="ECO:0000313" key="4">
    <source>
        <dbReference type="Proteomes" id="UP000494165"/>
    </source>
</evidence>
<organism evidence="3 4">
    <name type="scientific">Cloeon dipterum</name>
    <dbReference type="NCBI Taxonomy" id="197152"/>
    <lineage>
        <taxon>Eukaryota</taxon>
        <taxon>Metazoa</taxon>
        <taxon>Ecdysozoa</taxon>
        <taxon>Arthropoda</taxon>
        <taxon>Hexapoda</taxon>
        <taxon>Insecta</taxon>
        <taxon>Pterygota</taxon>
        <taxon>Palaeoptera</taxon>
        <taxon>Ephemeroptera</taxon>
        <taxon>Pisciforma</taxon>
        <taxon>Baetidae</taxon>
        <taxon>Cloeon</taxon>
    </lineage>
</organism>
<dbReference type="NCBIfam" id="TIGR00172">
    <property type="entry name" value="maf"/>
    <property type="match status" value="1"/>
</dbReference>
<gene>
    <name evidence="3" type="ORF">CLODIP_2_CD08727</name>
</gene>
<dbReference type="PANTHER" id="PTHR43213:SF5">
    <property type="entry name" value="BIFUNCTIONAL DTTP_UTP PYROPHOSPHATASE_METHYLTRANSFERASE PROTEIN-RELATED"/>
    <property type="match status" value="1"/>
</dbReference>
<keyword evidence="4" id="KW-1185">Reference proteome</keyword>
<dbReference type="CDD" id="cd00555">
    <property type="entry name" value="Maf"/>
    <property type="match status" value="1"/>
</dbReference>
<dbReference type="Pfam" id="PF02545">
    <property type="entry name" value="Maf"/>
    <property type="match status" value="1"/>
</dbReference>
<dbReference type="Gene3D" id="3.90.950.10">
    <property type="match status" value="1"/>
</dbReference>
<dbReference type="HAMAP" id="MF_00528">
    <property type="entry name" value="Maf"/>
    <property type="match status" value="1"/>
</dbReference>
<evidence type="ECO:0000313" key="3">
    <source>
        <dbReference type="EMBL" id="CAB3360370.1"/>
    </source>
</evidence>
<dbReference type="PANTHER" id="PTHR43213">
    <property type="entry name" value="BIFUNCTIONAL DTTP/UTP PYROPHOSPHATASE/METHYLTRANSFERASE PROTEIN-RELATED"/>
    <property type="match status" value="1"/>
</dbReference>
<dbReference type="Proteomes" id="UP000494165">
    <property type="component" value="Unassembled WGS sequence"/>
</dbReference>
<dbReference type="InterPro" id="IPR003697">
    <property type="entry name" value="Maf-like"/>
</dbReference>
<dbReference type="GO" id="GO:0047429">
    <property type="term" value="F:nucleoside triphosphate diphosphatase activity"/>
    <property type="evidence" value="ECO:0007669"/>
    <property type="project" value="InterPro"/>
</dbReference>
<dbReference type="OrthoDB" id="10267058at2759"/>
<dbReference type="PIRSF" id="PIRSF006305">
    <property type="entry name" value="Maf"/>
    <property type="match status" value="1"/>
</dbReference>
<comment type="cofactor">
    <cofactor evidence="1">
        <name>a divalent metal cation</name>
        <dbReference type="ChEBI" id="CHEBI:60240"/>
    </cofactor>
</comment>
<dbReference type="SUPFAM" id="SSF52972">
    <property type="entry name" value="ITPase-like"/>
    <property type="match status" value="1"/>
</dbReference>